<reference evidence="3 4" key="1">
    <citation type="journal article" date="2018" name="Sci. Rep.">
        <title>Comparative analysis of the Pocillopora damicornis genome highlights role of immune system in coral evolution.</title>
        <authorList>
            <person name="Cunning R."/>
            <person name="Bay R.A."/>
            <person name="Gillette P."/>
            <person name="Baker A.C."/>
            <person name="Traylor-Knowles N."/>
        </authorList>
    </citation>
    <scope>NUCLEOTIDE SEQUENCE [LARGE SCALE GENOMIC DNA]</scope>
    <source>
        <strain evidence="3">RSMAS</strain>
        <tissue evidence="3">Whole animal</tissue>
    </source>
</reference>
<dbReference type="PROSITE" id="PS50234">
    <property type="entry name" value="VWFA"/>
    <property type="match status" value="2"/>
</dbReference>
<dbReference type="PRINTS" id="PR00453">
    <property type="entry name" value="VWFADOMAIN"/>
</dbReference>
<dbReference type="EMBL" id="RCHS01003527">
    <property type="protein sequence ID" value="RMX41077.1"/>
    <property type="molecule type" value="Genomic_DNA"/>
</dbReference>
<feature type="signal peptide" evidence="1">
    <location>
        <begin position="1"/>
        <end position="23"/>
    </location>
</feature>
<evidence type="ECO:0000313" key="3">
    <source>
        <dbReference type="EMBL" id="RMX41077.1"/>
    </source>
</evidence>
<dbReference type="AlphaFoldDB" id="A0A3M6TI25"/>
<dbReference type="PANTHER" id="PTHR24020:SF20">
    <property type="entry name" value="PH DOMAIN-CONTAINING PROTEIN"/>
    <property type="match status" value="1"/>
</dbReference>
<dbReference type="InterPro" id="IPR002035">
    <property type="entry name" value="VWF_A"/>
</dbReference>
<keyword evidence="4" id="KW-1185">Reference proteome</keyword>
<dbReference type="CDD" id="cd01450">
    <property type="entry name" value="vWFA_subfamily_ECM"/>
    <property type="match status" value="1"/>
</dbReference>
<keyword evidence="1" id="KW-0732">Signal</keyword>
<comment type="caution">
    <text evidence="3">The sequence shown here is derived from an EMBL/GenBank/DDBJ whole genome shotgun (WGS) entry which is preliminary data.</text>
</comment>
<dbReference type="Proteomes" id="UP000275408">
    <property type="component" value="Unassembled WGS sequence"/>
</dbReference>
<evidence type="ECO:0000313" key="4">
    <source>
        <dbReference type="Proteomes" id="UP000275408"/>
    </source>
</evidence>
<accession>A0A3M6TI25</accession>
<dbReference type="CDD" id="cd00198">
    <property type="entry name" value="vWFA"/>
    <property type="match status" value="1"/>
</dbReference>
<gene>
    <name evidence="3" type="ORF">pdam_00003233</name>
</gene>
<dbReference type="SUPFAM" id="SSF53300">
    <property type="entry name" value="vWA-like"/>
    <property type="match status" value="2"/>
</dbReference>
<organism evidence="3 4">
    <name type="scientific">Pocillopora damicornis</name>
    <name type="common">Cauliflower coral</name>
    <name type="synonym">Millepora damicornis</name>
    <dbReference type="NCBI Taxonomy" id="46731"/>
    <lineage>
        <taxon>Eukaryota</taxon>
        <taxon>Metazoa</taxon>
        <taxon>Cnidaria</taxon>
        <taxon>Anthozoa</taxon>
        <taxon>Hexacorallia</taxon>
        <taxon>Scleractinia</taxon>
        <taxon>Astrocoeniina</taxon>
        <taxon>Pocilloporidae</taxon>
        <taxon>Pocillopora</taxon>
    </lineage>
</organism>
<proteinExistence type="predicted"/>
<feature type="domain" description="VWFA" evidence="2">
    <location>
        <begin position="75"/>
        <end position="252"/>
    </location>
</feature>
<dbReference type="Gene3D" id="3.40.50.410">
    <property type="entry name" value="von Willebrand factor, type A domain"/>
    <property type="match status" value="2"/>
</dbReference>
<name>A0A3M6TI25_POCDA</name>
<feature type="chain" id="PRO_5018229674" description="VWFA domain-containing protein" evidence="1">
    <location>
        <begin position="24"/>
        <end position="507"/>
    </location>
</feature>
<evidence type="ECO:0000259" key="2">
    <source>
        <dbReference type="PROSITE" id="PS50234"/>
    </source>
</evidence>
<dbReference type="InterPro" id="IPR036465">
    <property type="entry name" value="vWFA_dom_sf"/>
</dbReference>
<sequence>MAPVFYRLMMIVILAFLTDQCRGRNPFWFRPTPKPFQHVPTENETATKLVTNFFRIPLSYLSQIGRSKRQVTQEDIVVILDRSGSIGDCNYEKAKEALKTMLDIASEIGYDNRYAAVTFASHATTDFTFVANPDAGIKIKNLPYIRGATNTQAALQEAKRVFEDPSSGKRPGVKKIAFLITDGHSNVDPWKTIPNANLLRASGVEIFVVAVGDYKSGISEIVEIASPDRKYHVFRVADMNGFLDVTNLAFKLVAPKKYAALTPHKKLSSVQTFKLPGAADTAKRLEENFVKAKTKPPPSGAGFRALFQIPTSREVHDVVVLMDGSGSVTSCQFEKAKKALRYLLAVKNMYVDLKYAAVTFSNSATVNFNFLPDYFAAGEMNRITRPGGGTNTYAALVKATELFEDPLAGGRRDPDKRIVFLVTDGGSNSPSETIAKALELKEDGVEVFVVGIGSYFNGIDEIRKVASSPPEEFFYVASDLWEVVKQIVKDISPTLLEAMNAEYDLPC</sequence>
<evidence type="ECO:0000256" key="1">
    <source>
        <dbReference type="SAM" id="SignalP"/>
    </source>
</evidence>
<protein>
    <recommendedName>
        <fullName evidence="2">VWFA domain-containing protein</fullName>
    </recommendedName>
</protein>
<dbReference type="PANTHER" id="PTHR24020">
    <property type="entry name" value="COLLAGEN ALPHA"/>
    <property type="match status" value="1"/>
</dbReference>
<dbReference type="SMART" id="SM00327">
    <property type="entry name" value="VWA"/>
    <property type="match status" value="2"/>
</dbReference>
<dbReference type="OrthoDB" id="6132182at2759"/>
<feature type="domain" description="VWFA" evidence="2">
    <location>
        <begin position="317"/>
        <end position="491"/>
    </location>
</feature>
<dbReference type="Pfam" id="PF00092">
    <property type="entry name" value="VWA"/>
    <property type="match status" value="2"/>
</dbReference>
<dbReference type="InterPro" id="IPR050525">
    <property type="entry name" value="ECM_Assembly_Org"/>
</dbReference>